<dbReference type="Proteomes" id="UP001558652">
    <property type="component" value="Unassembled WGS sequence"/>
</dbReference>
<evidence type="ECO:0000256" key="2">
    <source>
        <dbReference type="SAM" id="MobiDB-lite"/>
    </source>
</evidence>
<feature type="domain" description="C2H2-type" evidence="3">
    <location>
        <begin position="141"/>
        <end position="171"/>
    </location>
</feature>
<evidence type="ECO:0000313" key="5">
    <source>
        <dbReference type="Proteomes" id="UP001558652"/>
    </source>
</evidence>
<keyword evidence="5" id="KW-1185">Reference proteome</keyword>
<dbReference type="AlphaFoldDB" id="A0ABD0YHX1"/>
<accession>A0ABD0YHX1</accession>
<feature type="region of interest" description="Disordered" evidence="2">
    <location>
        <begin position="164"/>
        <end position="184"/>
    </location>
</feature>
<feature type="region of interest" description="Disordered" evidence="2">
    <location>
        <begin position="1"/>
        <end position="52"/>
    </location>
</feature>
<feature type="compositionally biased region" description="Basic and acidic residues" evidence="2">
    <location>
        <begin position="16"/>
        <end position="47"/>
    </location>
</feature>
<dbReference type="InterPro" id="IPR013087">
    <property type="entry name" value="Znf_C2H2_type"/>
</dbReference>
<dbReference type="EMBL" id="JBFDAA010000020">
    <property type="protein sequence ID" value="KAL1115499.1"/>
    <property type="molecule type" value="Genomic_DNA"/>
</dbReference>
<gene>
    <name evidence="4" type="ORF">AAG570_007528</name>
</gene>
<comment type="caution">
    <text evidence="4">The sequence shown here is derived from an EMBL/GenBank/DDBJ whole genome shotgun (WGS) entry which is preliminary data.</text>
</comment>
<name>A0ABD0YHX1_9HEMI</name>
<reference evidence="4 5" key="1">
    <citation type="submission" date="2024-07" db="EMBL/GenBank/DDBJ databases">
        <title>Chromosome-level genome assembly of the water stick insect Ranatra chinensis (Heteroptera: Nepidae).</title>
        <authorList>
            <person name="Liu X."/>
        </authorList>
    </citation>
    <scope>NUCLEOTIDE SEQUENCE [LARGE SCALE GENOMIC DNA]</scope>
    <source>
        <strain evidence="4">Cailab_2021Rc</strain>
        <tissue evidence="4">Muscle</tissue>
    </source>
</reference>
<evidence type="ECO:0000256" key="1">
    <source>
        <dbReference type="PROSITE-ProRule" id="PRU00042"/>
    </source>
</evidence>
<sequence length="184" mass="21324">MVIADASHHTIQTLQTRKEVGSGRDKDAEGDSGEDAKRQDAEREYDRYGWSGESGKEEILDIPEVYYGHCPVEEEPCSDDDKGKRLVFRNGVHDLRDYRASRMWNLRRHVRTQRPEALPPGPENLKACLRRHSNRVSEKRFVCDRCDHGRDRKTALNRHLRSVGVRLQDQPRGQPREARDEAHS</sequence>
<proteinExistence type="predicted"/>
<protein>
    <recommendedName>
        <fullName evidence="3">C2H2-type domain-containing protein</fullName>
    </recommendedName>
</protein>
<organism evidence="4 5">
    <name type="scientific">Ranatra chinensis</name>
    <dbReference type="NCBI Taxonomy" id="642074"/>
    <lineage>
        <taxon>Eukaryota</taxon>
        <taxon>Metazoa</taxon>
        <taxon>Ecdysozoa</taxon>
        <taxon>Arthropoda</taxon>
        <taxon>Hexapoda</taxon>
        <taxon>Insecta</taxon>
        <taxon>Pterygota</taxon>
        <taxon>Neoptera</taxon>
        <taxon>Paraneoptera</taxon>
        <taxon>Hemiptera</taxon>
        <taxon>Heteroptera</taxon>
        <taxon>Panheteroptera</taxon>
        <taxon>Nepomorpha</taxon>
        <taxon>Nepidae</taxon>
        <taxon>Ranatrinae</taxon>
        <taxon>Ranatra</taxon>
    </lineage>
</organism>
<keyword evidence="1" id="KW-0479">Metal-binding</keyword>
<keyword evidence="1" id="KW-0863">Zinc-finger</keyword>
<keyword evidence="1" id="KW-0862">Zinc</keyword>
<dbReference type="Gene3D" id="3.30.160.60">
    <property type="entry name" value="Classic Zinc Finger"/>
    <property type="match status" value="1"/>
</dbReference>
<dbReference type="GO" id="GO:0008270">
    <property type="term" value="F:zinc ion binding"/>
    <property type="evidence" value="ECO:0007669"/>
    <property type="project" value="UniProtKB-KW"/>
</dbReference>
<feature type="compositionally biased region" description="Basic and acidic residues" evidence="2">
    <location>
        <begin position="174"/>
        <end position="184"/>
    </location>
</feature>
<evidence type="ECO:0000259" key="3">
    <source>
        <dbReference type="PROSITE" id="PS50157"/>
    </source>
</evidence>
<dbReference type="PROSITE" id="PS50157">
    <property type="entry name" value="ZINC_FINGER_C2H2_2"/>
    <property type="match status" value="1"/>
</dbReference>
<evidence type="ECO:0000313" key="4">
    <source>
        <dbReference type="EMBL" id="KAL1115499.1"/>
    </source>
</evidence>